<keyword evidence="3" id="KW-1185">Reference proteome</keyword>
<dbReference type="Proteomes" id="UP001498476">
    <property type="component" value="Unassembled WGS sequence"/>
</dbReference>
<evidence type="ECO:0000256" key="1">
    <source>
        <dbReference type="SAM" id="MobiDB-lite"/>
    </source>
</evidence>
<comment type="caution">
    <text evidence="2">The sequence shown here is derived from an EMBL/GenBank/DDBJ whole genome shotgun (WGS) entry which is preliminary data.</text>
</comment>
<name>A0ABR1GG78_9HYPO</name>
<reference evidence="2 3" key="1">
    <citation type="journal article" date="2025" name="Microbiol. Resour. Announc.">
        <title>Draft genome sequences for Neonectria magnoliae and Neonectria punicea, canker pathogens of Liriodendron tulipifera and Acer saccharum in West Virginia.</title>
        <authorList>
            <person name="Petronek H.M."/>
            <person name="Kasson M.T."/>
            <person name="Metheny A.M."/>
            <person name="Stauder C.M."/>
            <person name="Lovett B."/>
            <person name="Lynch S.C."/>
            <person name="Garnas J.R."/>
            <person name="Kasson L.R."/>
            <person name="Stajich J.E."/>
        </authorList>
    </citation>
    <scope>NUCLEOTIDE SEQUENCE [LARGE SCALE GENOMIC DNA]</scope>
    <source>
        <strain evidence="2 3">NRRL 64653</strain>
    </source>
</reference>
<feature type="non-terminal residue" evidence="2">
    <location>
        <position position="439"/>
    </location>
</feature>
<evidence type="ECO:0000313" key="3">
    <source>
        <dbReference type="Proteomes" id="UP001498476"/>
    </source>
</evidence>
<evidence type="ECO:0000313" key="2">
    <source>
        <dbReference type="EMBL" id="KAK7390682.1"/>
    </source>
</evidence>
<organism evidence="2 3">
    <name type="scientific">Neonectria punicea</name>
    <dbReference type="NCBI Taxonomy" id="979145"/>
    <lineage>
        <taxon>Eukaryota</taxon>
        <taxon>Fungi</taxon>
        <taxon>Dikarya</taxon>
        <taxon>Ascomycota</taxon>
        <taxon>Pezizomycotina</taxon>
        <taxon>Sordariomycetes</taxon>
        <taxon>Hypocreomycetidae</taxon>
        <taxon>Hypocreales</taxon>
        <taxon>Nectriaceae</taxon>
        <taxon>Neonectria</taxon>
    </lineage>
</organism>
<dbReference type="EMBL" id="JAZAVJ010000902">
    <property type="protein sequence ID" value="KAK7390682.1"/>
    <property type="molecule type" value="Genomic_DNA"/>
</dbReference>
<feature type="non-terminal residue" evidence="2">
    <location>
        <position position="1"/>
    </location>
</feature>
<sequence length="439" mass="50092">LRPAHHFTYVLAGLVYTGRALLAEAVLPRQGRATATDLPQRLAAARESWLCSSSYAPMGYILSLLLYGRKIASETGSRLMITWNREGTLLYFQGRPFAMETIRRMIRQMTTDAEDLLWDGLMFWPRVAEPAARLARRFLIPLAAIQDDLTQTQRGQSFVHANGLAGREREMLQNLIAGPFKTEFLDGQDEWKWPQVQQYLQKVKRFQELLLLLVHLTNHPLRGTEITGLRLVNGINRDRSLFVINGEVVLISQYHKSLAHFDSPKVIPRILPSRIGQLMVMYMIYIRPFTDRLQASYWASVDKVYLPSDFIWHYTESPSSPWDSSQMSRALAKWSQHYSGQRVTLQQWRHIAIAISRRHTRAKGASRADFDEAEGGGEEEAERYEDVEDLAAAHTGRTAAGYGVTIDILKQLTSESLEVFGQASRRWHRFLGCGDDEGL</sequence>
<feature type="compositionally biased region" description="Acidic residues" evidence="1">
    <location>
        <begin position="371"/>
        <end position="384"/>
    </location>
</feature>
<accession>A0ABR1GG78</accession>
<protein>
    <submittedName>
        <fullName evidence="2">Uncharacterized protein</fullName>
    </submittedName>
</protein>
<feature type="region of interest" description="Disordered" evidence="1">
    <location>
        <begin position="365"/>
        <end position="384"/>
    </location>
</feature>
<proteinExistence type="predicted"/>
<gene>
    <name evidence="2" type="ORF">QQX98_013369</name>
</gene>